<gene>
    <name evidence="2" type="ORF">CV102_23075</name>
</gene>
<evidence type="ECO:0000259" key="1">
    <source>
        <dbReference type="Pfam" id="PF00149"/>
    </source>
</evidence>
<dbReference type="Pfam" id="PF00149">
    <property type="entry name" value="Metallophos"/>
    <property type="match status" value="1"/>
</dbReference>
<dbReference type="RefSeq" id="WP_148860342.1">
    <property type="nucleotide sequence ID" value="NZ_PHNJ01000019.1"/>
</dbReference>
<sequence length="339" mass="38691">MGIVSDLKDRLNLENKQRDAGMDKEEGVTRLFFATDVHGSDVCWRKFVNSAEFYDADVLVLGGDTTGKAIFPIIDEGNEYRYRRSGSEHRLEDEDELEDLVNSLSNQGYYPYVLDEREYEDLKEDDSGEREDEIFETEMKKRVREWCSFAEERLPEDVPVFVCPGNDDPFSIDPVWEESDAVTLTEGEVVEIDEEYTMASSGWTNRSPWDTYREEDEDDLERRLEGIVSDVDDTDRCIFNFHDPPYESQLDEAPELDEDRRPKYGAQTTEPVGSTAVRNVIERYQPPLSLHGHVHESRGKTRIGETVAVNPGSVYSEGSLQGAVIDLHPEVNVLGLVRG</sequence>
<organism evidence="2 3">
    <name type="scientific">Natronococcus pandeyae</name>
    <dbReference type="NCBI Taxonomy" id="2055836"/>
    <lineage>
        <taxon>Archaea</taxon>
        <taxon>Methanobacteriati</taxon>
        <taxon>Methanobacteriota</taxon>
        <taxon>Stenosarchaea group</taxon>
        <taxon>Halobacteria</taxon>
        <taxon>Halobacteriales</taxon>
        <taxon>Natrialbaceae</taxon>
        <taxon>Natronococcus</taxon>
    </lineage>
</organism>
<reference evidence="2" key="1">
    <citation type="submission" date="2017-11" db="EMBL/GenBank/DDBJ databases">
        <authorList>
            <person name="Kajale S.C."/>
            <person name="Sharma A."/>
        </authorList>
    </citation>
    <scope>NUCLEOTIDE SEQUENCE</scope>
    <source>
        <strain evidence="2">LS1_42</strain>
    </source>
</reference>
<comment type="caution">
    <text evidence="2">The sequence shown here is derived from an EMBL/GenBank/DDBJ whole genome shotgun (WGS) entry which is preliminary data.</text>
</comment>
<protein>
    <submittedName>
        <fullName evidence="2">Metallophosphoesterase</fullName>
    </submittedName>
</protein>
<dbReference type="Proteomes" id="UP000766904">
    <property type="component" value="Unassembled WGS sequence"/>
</dbReference>
<dbReference type="OrthoDB" id="50367at2157"/>
<dbReference type="InterPro" id="IPR004843">
    <property type="entry name" value="Calcineurin-like_PHP"/>
</dbReference>
<dbReference type="GO" id="GO:0016787">
    <property type="term" value="F:hydrolase activity"/>
    <property type="evidence" value="ECO:0007669"/>
    <property type="project" value="InterPro"/>
</dbReference>
<dbReference type="AlphaFoldDB" id="A0A8J8Q0N6"/>
<dbReference type="InterPro" id="IPR029052">
    <property type="entry name" value="Metallo-depent_PP-like"/>
</dbReference>
<evidence type="ECO:0000313" key="2">
    <source>
        <dbReference type="EMBL" id="TYL36343.1"/>
    </source>
</evidence>
<proteinExistence type="predicted"/>
<name>A0A8J8Q0N6_9EURY</name>
<dbReference type="EMBL" id="PHNJ01000019">
    <property type="protein sequence ID" value="TYL36343.1"/>
    <property type="molecule type" value="Genomic_DNA"/>
</dbReference>
<feature type="domain" description="Calcineurin-like phosphoesterase" evidence="1">
    <location>
        <begin position="146"/>
        <end position="296"/>
    </location>
</feature>
<dbReference type="PANTHER" id="PTHR37523:SF1">
    <property type="entry name" value="CALCINEURIN-LIKE PHOSPHOESTERASE DOMAIN-CONTAINING PROTEIN"/>
    <property type="match status" value="1"/>
</dbReference>
<dbReference type="Gene3D" id="3.60.21.10">
    <property type="match status" value="1"/>
</dbReference>
<evidence type="ECO:0000313" key="3">
    <source>
        <dbReference type="Proteomes" id="UP000766904"/>
    </source>
</evidence>
<dbReference type="PANTHER" id="PTHR37523">
    <property type="entry name" value="METALLOPHOSPHOESTERASE"/>
    <property type="match status" value="1"/>
</dbReference>
<keyword evidence="3" id="KW-1185">Reference proteome</keyword>
<accession>A0A8J8Q0N6</accession>
<dbReference type="SUPFAM" id="SSF56300">
    <property type="entry name" value="Metallo-dependent phosphatases"/>
    <property type="match status" value="1"/>
</dbReference>